<dbReference type="EMBL" id="JABSTR010000008">
    <property type="protein sequence ID" value="KAH9377401.1"/>
    <property type="molecule type" value="Genomic_DNA"/>
</dbReference>
<protein>
    <submittedName>
        <fullName evidence="2">Uncharacterized protein</fullName>
    </submittedName>
</protein>
<dbReference type="Proteomes" id="UP000821853">
    <property type="component" value="Unassembled WGS sequence"/>
</dbReference>
<evidence type="ECO:0000313" key="3">
    <source>
        <dbReference type="Proteomes" id="UP000821853"/>
    </source>
</evidence>
<feature type="transmembrane region" description="Helical" evidence="1">
    <location>
        <begin position="122"/>
        <end position="142"/>
    </location>
</feature>
<accession>A0A9J6GRQ4</accession>
<dbReference type="VEuPathDB" id="VectorBase:HLOH_043112"/>
<comment type="caution">
    <text evidence="2">The sequence shown here is derived from an EMBL/GenBank/DDBJ whole genome shotgun (WGS) entry which is preliminary data.</text>
</comment>
<feature type="transmembrane region" description="Helical" evidence="1">
    <location>
        <begin position="149"/>
        <end position="168"/>
    </location>
</feature>
<gene>
    <name evidence="2" type="ORF">HPB48_008591</name>
</gene>
<proteinExistence type="predicted"/>
<reference evidence="2 3" key="1">
    <citation type="journal article" date="2020" name="Cell">
        <title>Large-Scale Comparative Analyses of Tick Genomes Elucidate Their Genetic Diversity and Vector Capacities.</title>
        <authorList>
            <consortium name="Tick Genome and Microbiome Consortium (TIGMIC)"/>
            <person name="Jia N."/>
            <person name="Wang J."/>
            <person name="Shi W."/>
            <person name="Du L."/>
            <person name="Sun Y."/>
            <person name="Zhan W."/>
            <person name="Jiang J.F."/>
            <person name="Wang Q."/>
            <person name="Zhang B."/>
            <person name="Ji P."/>
            <person name="Bell-Sakyi L."/>
            <person name="Cui X.M."/>
            <person name="Yuan T.T."/>
            <person name="Jiang B.G."/>
            <person name="Yang W.F."/>
            <person name="Lam T.T."/>
            <person name="Chang Q.C."/>
            <person name="Ding S.J."/>
            <person name="Wang X.J."/>
            <person name="Zhu J.G."/>
            <person name="Ruan X.D."/>
            <person name="Zhao L."/>
            <person name="Wei J.T."/>
            <person name="Ye R.Z."/>
            <person name="Que T.C."/>
            <person name="Du C.H."/>
            <person name="Zhou Y.H."/>
            <person name="Cheng J.X."/>
            <person name="Dai P.F."/>
            <person name="Guo W.B."/>
            <person name="Han X.H."/>
            <person name="Huang E.J."/>
            <person name="Li L.F."/>
            <person name="Wei W."/>
            <person name="Gao Y.C."/>
            <person name="Liu J.Z."/>
            <person name="Shao H.Z."/>
            <person name="Wang X."/>
            <person name="Wang C.C."/>
            <person name="Yang T.C."/>
            <person name="Huo Q.B."/>
            <person name="Li W."/>
            <person name="Chen H.Y."/>
            <person name="Chen S.E."/>
            <person name="Zhou L.G."/>
            <person name="Ni X.B."/>
            <person name="Tian J.H."/>
            <person name="Sheng Y."/>
            <person name="Liu T."/>
            <person name="Pan Y.S."/>
            <person name="Xia L.Y."/>
            <person name="Li J."/>
            <person name="Zhao F."/>
            <person name="Cao W.C."/>
        </authorList>
    </citation>
    <scope>NUCLEOTIDE SEQUENCE [LARGE SCALE GENOMIC DNA]</scope>
    <source>
        <strain evidence="2">HaeL-2018</strain>
    </source>
</reference>
<dbReference type="OrthoDB" id="10625540at2759"/>
<organism evidence="2 3">
    <name type="scientific">Haemaphysalis longicornis</name>
    <name type="common">Bush tick</name>
    <dbReference type="NCBI Taxonomy" id="44386"/>
    <lineage>
        <taxon>Eukaryota</taxon>
        <taxon>Metazoa</taxon>
        <taxon>Ecdysozoa</taxon>
        <taxon>Arthropoda</taxon>
        <taxon>Chelicerata</taxon>
        <taxon>Arachnida</taxon>
        <taxon>Acari</taxon>
        <taxon>Parasitiformes</taxon>
        <taxon>Ixodida</taxon>
        <taxon>Ixodoidea</taxon>
        <taxon>Ixodidae</taxon>
        <taxon>Haemaphysalinae</taxon>
        <taxon>Haemaphysalis</taxon>
    </lineage>
</organism>
<feature type="transmembrane region" description="Helical" evidence="1">
    <location>
        <begin position="221"/>
        <end position="243"/>
    </location>
</feature>
<name>A0A9J6GRQ4_HAELO</name>
<feature type="transmembrane region" description="Helical" evidence="1">
    <location>
        <begin position="180"/>
        <end position="200"/>
    </location>
</feature>
<sequence length="248" mass="27360">MVQVSSFSAEETGGTVEGRVANGKCSRGDPPSAEIADRDFRVAHNSESRGGVHGKRNGGLLCILGRCGRNVFTTVHKVLIVGVAYTSIVASECSFITGRTRAIIDSEFAKRGRTSPMTVTEFLFFMFPMSLVTSVIFWFYIYGVYLQQAVSPVVTTYLLVVLVIGVPRELGNPFLSHPSLVWPILLTYLPWDMIIMRIGGMELAHLARARDGTAFPSCCSYCCFPNFFPIALLVLTFISFNFFTLKVV</sequence>
<keyword evidence="1" id="KW-1133">Transmembrane helix</keyword>
<evidence type="ECO:0000256" key="1">
    <source>
        <dbReference type="SAM" id="Phobius"/>
    </source>
</evidence>
<keyword evidence="3" id="KW-1185">Reference proteome</keyword>
<keyword evidence="1" id="KW-0472">Membrane</keyword>
<evidence type="ECO:0000313" key="2">
    <source>
        <dbReference type="EMBL" id="KAH9377401.1"/>
    </source>
</evidence>
<dbReference type="AlphaFoldDB" id="A0A9J6GRQ4"/>
<keyword evidence="1" id="KW-0812">Transmembrane</keyword>